<evidence type="ECO:0000256" key="4">
    <source>
        <dbReference type="ARBA" id="ARBA00022729"/>
    </source>
</evidence>
<feature type="domain" description="Leucine-rich repeat-containing N-terminal plant-type" evidence="10">
    <location>
        <begin position="16"/>
        <end position="50"/>
    </location>
</feature>
<keyword evidence="4" id="KW-0732">Signal</keyword>
<protein>
    <recommendedName>
        <fullName evidence="10">Leucine-rich repeat-containing N-terminal plant-type domain-containing protein</fullName>
    </recommendedName>
</protein>
<comment type="subcellular location">
    <subcellularLocation>
        <location evidence="1">Membrane</location>
        <topology evidence="1">Single-pass membrane protein</topology>
    </subcellularLocation>
</comment>
<dbReference type="InterPro" id="IPR013210">
    <property type="entry name" value="LRR_N_plant-typ"/>
</dbReference>
<dbReference type="InterPro" id="IPR052422">
    <property type="entry name" value="Auxin_Ser/Thr_Kinase"/>
</dbReference>
<reference evidence="11 12" key="1">
    <citation type="journal article" date="2023" name="Plants (Basel)">
        <title>Bridging the Gap: Combining Genomics and Transcriptomics Approaches to Understand Stylosanthes scabra, an Orphan Legume from the Brazilian Caatinga.</title>
        <authorList>
            <person name="Ferreira-Neto J.R.C."/>
            <person name="da Silva M.D."/>
            <person name="Binneck E."/>
            <person name="de Melo N.F."/>
            <person name="da Silva R.H."/>
            <person name="de Melo A.L.T.M."/>
            <person name="Pandolfi V."/>
            <person name="Bustamante F.O."/>
            <person name="Brasileiro-Vidal A.C."/>
            <person name="Benko-Iseppon A.M."/>
        </authorList>
    </citation>
    <scope>NUCLEOTIDE SEQUENCE [LARGE SCALE GENOMIC DNA]</scope>
    <source>
        <tissue evidence="11">Leaves</tissue>
    </source>
</reference>
<dbReference type="Pfam" id="PF00560">
    <property type="entry name" value="LRR_1"/>
    <property type="match status" value="2"/>
</dbReference>
<gene>
    <name evidence="11" type="ORF">PIB30_091110</name>
</gene>
<dbReference type="Pfam" id="PF08263">
    <property type="entry name" value="LRRNT_2"/>
    <property type="match status" value="1"/>
</dbReference>
<keyword evidence="3" id="KW-0812">Transmembrane</keyword>
<dbReference type="Proteomes" id="UP001341840">
    <property type="component" value="Unassembled WGS sequence"/>
</dbReference>
<keyword evidence="12" id="KW-1185">Reference proteome</keyword>
<dbReference type="InterPro" id="IPR032675">
    <property type="entry name" value="LRR_dom_sf"/>
</dbReference>
<name>A0ABU6SV73_9FABA</name>
<proteinExistence type="predicted"/>
<evidence type="ECO:0000256" key="5">
    <source>
        <dbReference type="ARBA" id="ARBA00022737"/>
    </source>
</evidence>
<evidence type="ECO:0000256" key="7">
    <source>
        <dbReference type="ARBA" id="ARBA00023136"/>
    </source>
</evidence>
<evidence type="ECO:0000256" key="3">
    <source>
        <dbReference type="ARBA" id="ARBA00022692"/>
    </source>
</evidence>
<dbReference type="InterPro" id="IPR001611">
    <property type="entry name" value="Leu-rich_rpt"/>
</dbReference>
<comment type="caution">
    <text evidence="11">The sequence shown here is derived from an EMBL/GenBank/DDBJ whole genome shotgun (WGS) entry which is preliminary data.</text>
</comment>
<keyword evidence="9" id="KW-0325">Glycoprotein</keyword>
<evidence type="ECO:0000256" key="1">
    <source>
        <dbReference type="ARBA" id="ARBA00004167"/>
    </source>
</evidence>
<evidence type="ECO:0000256" key="8">
    <source>
        <dbReference type="ARBA" id="ARBA00023170"/>
    </source>
</evidence>
<evidence type="ECO:0000313" key="11">
    <source>
        <dbReference type="EMBL" id="MED6140220.1"/>
    </source>
</evidence>
<evidence type="ECO:0000256" key="9">
    <source>
        <dbReference type="ARBA" id="ARBA00023180"/>
    </source>
</evidence>
<keyword evidence="6" id="KW-1133">Transmembrane helix</keyword>
<evidence type="ECO:0000259" key="10">
    <source>
        <dbReference type="Pfam" id="PF08263"/>
    </source>
</evidence>
<evidence type="ECO:0000256" key="6">
    <source>
        <dbReference type="ARBA" id="ARBA00022989"/>
    </source>
</evidence>
<dbReference type="SUPFAM" id="SSF52058">
    <property type="entry name" value="L domain-like"/>
    <property type="match status" value="1"/>
</dbReference>
<keyword evidence="7" id="KW-0472">Membrane</keyword>
<keyword evidence="2" id="KW-0433">Leucine-rich repeat</keyword>
<sequence>CALSSNNNNNNEIVGDEAAYLIKLREAISPAPPTWFNVTNMCDWSHVICSTVGNNRSVEEINLNSMSLKGTLPSGLNNTFPYLRRLILYNNSLTGPLPSLAGLSSLREVVLSDNFTSIPHGCFQDLYSLDLLDLDSNTDLSPWTFPAYLTASSGLDTLTLGSTNLMGSLPDIFGSFPDLKNLNLYGNSLTGTLPKSITKLLKLAILVLSEQEHGGLSGTIEFLLLEFKEQRELREK</sequence>
<keyword evidence="8" id="KW-0675">Receptor</keyword>
<organism evidence="11 12">
    <name type="scientific">Stylosanthes scabra</name>
    <dbReference type="NCBI Taxonomy" id="79078"/>
    <lineage>
        <taxon>Eukaryota</taxon>
        <taxon>Viridiplantae</taxon>
        <taxon>Streptophyta</taxon>
        <taxon>Embryophyta</taxon>
        <taxon>Tracheophyta</taxon>
        <taxon>Spermatophyta</taxon>
        <taxon>Magnoliopsida</taxon>
        <taxon>eudicotyledons</taxon>
        <taxon>Gunneridae</taxon>
        <taxon>Pentapetalae</taxon>
        <taxon>rosids</taxon>
        <taxon>fabids</taxon>
        <taxon>Fabales</taxon>
        <taxon>Fabaceae</taxon>
        <taxon>Papilionoideae</taxon>
        <taxon>50 kb inversion clade</taxon>
        <taxon>dalbergioids sensu lato</taxon>
        <taxon>Dalbergieae</taxon>
        <taxon>Pterocarpus clade</taxon>
        <taxon>Stylosanthes</taxon>
    </lineage>
</organism>
<evidence type="ECO:0000313" key="12">
    <source>
        <dbReference type="Proteomes" id="UP001341840"/>
    </source>
</evidence>
<keyword evidence="5" id="KW-0677">Repeat</keyword>
<dbReference type="PANTHER" id="PTHR47986:SF10">
    <property type="entry name" value="RECEPTOR-LIKE KINASE TMK4"/>
    <property type="match status" value="1"/>
</dbReference>
<feature type="non-terminal residue" evidence="11">
    <location>
        <position position="1"/>
    </location>
</feature>
<dbReference type="PANTHER" id="PTHR47986">
    <property type="entry name" value="OSJNBA0070M12.3 PROTEIN"/>
    <property type="match status" value="1"/>
</dbReference>
<dbReference type="EMBL" id="JASCZI010062214">
    <property type="protein sequence ID" value="MED6140220.1"/>
    <property type="molecule type" value="Genomic_DNA"/>
</dbReference>
<dbReference type="Gene3D" id="3.80.10.10">
    <property type="entry name" value="Ribonuclease Inhibitor"/>
    <property type="match status" value="1"/>
</dbReference>
<accession>A0ABU6SV73</accession>
<evidence type="ECO:0000256" key="2">
    <source>
        <dbReference type="ARBA" id="ARBA00022614"/>
    </source>
</evidence>